<keyword evidence="1 2" id="KW-0732">Signal</keyword>
<protein>
    <recommendedName>
        <fullName evidence="5">Peptidase</fullName>
    </recommendedName>
</protein>
<dbReference type="Gene3D" id="2.40.10.10">
    <property type="entry name" value="Trypsin-like serine proteases"/>
    <property type="match status" value="2"/>
</dbReference>
<dbReference type="RefSeq" id="WP_334123246.1">
    <property type="nucleotide sequence ID" value="NZ_CP125942.1"/>
</dbReference>
<dbReference type="PANTHER" id="PTHR15462">
    <property type="entry name" value="SERINE PROTEASE"/>
    <property type="match status" value="1"/>
</dbReference>
<dbReference type="SUPFAM" id="SSF50494">
    <property type="entry name" value="Trypsin-like serine proteases"/>
    <property type="match status" value="1"/>
</dbReference>
<dbReference type="InterPro" id="IPR009003">
    <property type="entry name" value="Peptidase_S1_PA"/>
</dbReference>
<feature type="chain" id="PRO_5043357992" description="Peptidase" evidence="2">
    <location>
        <begin position="40"/>
        <end position="334"/>
    </location>
</feature>
<keyword evidence="4" id="KW-1185">Reference proteome</keyword>
<evidence type="ECO:0000313" key="3">
    <source>
        <dbReference type="EMBL" id="XAO44542.1"/>
    </source>
</evidence>
<proteinExistence type="predicted"/>
<sequence>MQVRSLKASSVKVKGRHKLAGAALLAGALMLSTAPFAVAAPATSGDEIESIKISSGSAESAIDYWTVDRMKAAKSADSLVAGKSGSSAKVDTNKATKVPGHAANKNAAKTNFKAGGKTRGQVAPVSHIGKVFFTLGGQDYVCSGNAVVSANESTVSTAGHCLNEGPGAFATRWVFAPAYENGKTPYGTFAATELVTTSEWSNDGDITYDTGFAVVSNSSGSTLTDTVGASGVAFNQPRGEYYTAFGYPAASPFNGETLQSCAGSASADPFGQSQSQGISCNMTGGSSGGPWFLGSGSSSYQNSVNSFGYNSVRNTMFGPYWGSVIQQAYQNAQN</sequence>
<dbReference type="AlphaFoldDB" id="A0AAU6WAJ1"/>
<dbReference type="KEGG" id="gey:QMQ05_09110"/>
<evidence type="ECO:0000313" key="4">
    <source>
        <dbReference type="Proteomes" id="UP001486888"/>
    </source>
</evidence>
<feature type="signal peptide" evidence="2">
    <location>
        <begin position="1"/>
        <end position="39"/>
    </location>
</feature>
<dbReference type="PANTHER" id="PTHR15462:SF19">
    <property type="entry name" value="PEPTIDASE S1 DOMAIN-CONTAINING PROTEIN"/>
    <property type="match status" value="1"/>
</dbReference>
<evidence type="ECO:0000256" key="2">
    <source>
        <dbReference type="SAM" id="SignalP"/>
    </source>
</evidence>
<organism evidence="3 4">
    <name type="scientific">Glutamicibacter ectropisis</name>
    <dbReference type="NCBI Taxonomy" id="3046593"/>
    <lineage>
        <taxon>Bacteria</taxon>
        <taxon>Bacillati</taxon>
        <taxon>Actinomycetota</taxon>
        <taxon>Actinomycetes</taxon>
        <taxon>Micrococcales</taxon>
        <taxon>Micrococcaceae</taxon>
        <taxon>Glutamicibacter</taxon>
    </lineage>
</organism>
<dbReference type="EMBL" id="CP125942">
    <property type="protein sequence ID" value="XAO44542.1"/>
    <property type="molecule type" value="Genomic_DNA"/>
</dbReference>
<dbReference type="InterPro" id="IPR043504">
    <property type="entry name" value="Peptidase_S1_PA_chymotrypsin"/>
</dbReference>
<dbReference type="InterPro" id="IPR050966">
    <property type="entry name" value="Glutamyl_endopeptidase"/>
</dbReference>
<gene>
    <name evidence="3" type="ORF">QMQ05_09110</name>
</gene>
<accession>A0AAU6WAJ1</accession>
<reference evidence="3 4" key="1">
    <citation type="submission" date="2023-05" db="EMBL/GenBank/DDBJ databases">
        <title>Glutamicibacter sp. B1, complete genome.</title>
        <authorList>
            <person name="Long Y.H."/>
            <person name="Fang T."/>
            <person name="Li X.Y."/>
        </authorList>
    </citation>
    <scope>NUCLEOTIDE SEQUENCE [LARGE SCALE GENOMIC DNA]</scope>
    <source>
        <strain evidence="3 4">B1</strain>
    </source>
</reference>
<evidence type="ECO:0008006" key="5">
    <source>
        <dbReference type="Google" id="ProtNLM"/>
    </source>
</evidence>
<evidence type="ECO:0000256" key="1">
    <source>
        <dbReference type="ARBA" id="ARBA00022729"/>
    </source>
</evidence>
<dbReference type="Proteomes" id="UP001486888">
    <property type="component" value="Chromosome"/>
</dbReference>
<name>A0AAU6WAJ1_9MICC</name>